<dbReference type="Gene3D" id="1.20.1250.20">
    <property type="entry name" value="MFS general substrate transporter like domains"/>
    <property type="match status" value="1"/>
</dbReference>
<feature type="transmembrane region" description="Helical" evidence="7">
    <location>
        <begin position="270"/>
        <end position="290"/>
    </location>
</feature>
<feature type="region of interest" description="Disordered" evidence="6">
    <location>
        <begin position="563"/>
        <end position="584"/>
    </location>
</feature>
<feature type="transmembrane region" description="Helical" evidence="7">
    <location>
        <begin position="378"/>
        <end position="395"/>
    </location>
</feature>
<organism evidence="9 10">
    <name type="scientific">Aspergillus cavernicola</name>
    <dbReference type="NCBI Taxonomy" id="176166"/>
    <lineage>
        <taxon>Eukaryota</taxon>
        <taxon>Fungi</taxon>
        <taxon>Dikarya</taxon>
        <taxon>Ascomycota</taxon>
        <taxon>Pezizomycotina</taxon>
        <taxon>Eurotiomycetes</taxon>
        <taxon>Eurotiomycetidae</taxon>
        <taxon>Eurotiales</taxon>
        <taxon>Aspergillaceae</taxon>
        <taxon>Aspergillus</taxon>
        <taxon>Aspergillus subgen. Nidulantes</taxon>
    </lineage>
</organism>
<feature type="transmembrane region" description="Helical" evidence="7">
    <location>
        <begin position="174"/>
        <end position="201"/>
    </location>
</feature>
<evidence type="ECO:0000313" key="9">
    <source>
        <dbReference type="EMBL" id="KAL2830332.1"/>
    </source>
</evidence>
<evidence type="ECO:0000313" key="10">
    <source>
        <dbReference type="Proteomes" id="UP001610335"/>
    </source>
</evidence>
<reference evidence="9 10" key="1">
    <citation type="submission" date="2024-07" db="EMBL/GenBank/DDBJ databases">
        <title>Section-level genome sequencing and comparative genomics of Aspergillus sections Usti and Cavernicolus.</title>
        <authorList>
            <consortium name="Lawrence Berkeley National Laboratory"/>
            <person name="Nybo J.L."/>
            <person name="Vesth T.C."/>
            <person name="Theobald S."/>
            <person name="Frisvad J.C."/>
            <person name="Larsen T.O."/>
            <person name="Kjaerboelling I."/>
            <person name="Rothschild-Mancinelli K."/>
            <person name="Lyhne E.K."/>
            <person name="Kogle M.E."/>
            <person name="Barry K."/>
            <person name="Clum A."/>
            <person name="Na H."/>
            <person name="Ledsgaard L."/>
            <person name="Lin J."/>
            <person name="Lipzen A."/>
            <person name="Kuo A."/>
            <person name="Riley R."/>
            <person name="Mondo S."/>
            <person name="LaButti K."/>
            <person name="Haridas S."/>
            <person name="Pangalinan J."/>
            <person name="Salamov A.A."/>
            <person name="Simmons B.A."/>
            <person name="Magnuson J.K."/>
            <person name="Chen J."/>
            <person name="Drula E."/>
            <person name="Henrissat B."/>
            <person name="Wiebenga A."/>
            <person name="Lubbers R.J."/>
            <person name="Gomes A.C."/>
            <person name="Makela M.R."/>
            <person name="Stajich J."/>
            <person name="Grigoriev I.V."/>
            <person name="Mortensen U.H."/>
            <person name="De vries R.P."/>
            <person name="Baker S.E."/>
            <person name="Andersen M.R."/>
        </authorList>
    </citation>
    <scope>NUCLEOTIDE SEQUENCE [LARGE SCALE GENOMIC DNA]</scope>
    <source>
        <strain evidence="9 10">CBS 600.67</strain>
    </source>
</reference>
<gene>
    <name evidence="9" type="ORF">BDW59DRAFT_141441</name>
</gene>
<accession>A0ABR4IRD6</accession>
<dbReference type="PANTHER" id="PTHR23501">
    <property type="entry name" value="MAJOR FACILITATOR SUPERFAMILY"/>
    <property type="match status" value="1"/>
</dbReference>
<feature type="transmembrane region" description="Helical" evidence="7">
    <location>
        <begin position="439"/>
        <end position="461"/>
    </location>
</feature>
<keyword evidence="3 7" id="KW-0812">Transmembrane</keyword>
<feature type="transmembrane region" description="Helical" evidence="7">
    <location>
        <begin position="141"/>
        <end position="162"/>
    </location>
</feature>
<proteinExistence type="inferred from homology"/>
<evidence type="ECO:0000256" key="3">
    <source>
        <dbReference type="ARBA" id="ARBA00022692"/>
    </source>
</evidence>
<feature type="compositionally biased region" description="Low complexity" evidence="6">
    <location>
        <begin position="572"/>
        <end position="584"/>
    </location>
</feature>
<feature type="domain" description="Major facilitator superfamily (MFS) profile" evidence="8">
    <location>
        <begin position="50"/>
        <end position="541"/>
    </location>
</feature>
<keyword evidence="4 7" id="KW-1133">Transmembrane helix</keyword>
<feature type="transmembrane region" description="Helical" evidence="7">
    <location>
        <begin position="116"/>
        <end position="135"/>
    </location>
</feature>
<evidence type="ECO:0000256" key="2">
    <source>
        <dbReference type="ARBA" id="ARBA00007520"/>
    </source>
</evidence>
<evidence type="ECO:0000256" key="1">
    <source>
        <dbReference type="ARBA" id="ARBA00004141"/>
    </source>
</evidence>
<dbReference type="InterPro" id="IPR020846">
    <property type="entry name" value="MFS_dom"/>
</dbReference>
<evidence type="ECO:0000256" key="4">
    <source>
        <dbReference type="ARBA" id="ARBA00022989"/>
    </source>
</evidence>
<feature type="transmembrane region" description="Helical" evidence="7">
    <location>
        <begin position="519"/>
        <end position="537"/>
    </location>
</feature>
<dbReference type="PANTHER" id="PTHR23501:SF102">
    <property type="entry name" value="DRUG TRANSPORTER, PUTATIVE (AFU_ORTHOLOGUE AFUA_3G08530)-RELATED"/>
    <property type="match status" value="1"/>
</dbReference>
<dbReference type="InterPro" id="IPR036259">
    <property type="entry name" value="MFS_trans_sf"/>
</dbReference>
<dbReference type="Pfam" id="PF07690">
    <property type="entry name" value="MFS_1"/>
    <property type="match status" value="1"/>
</dbReference>
<evidence type="ECO:0000256" key="7">
    <source>
        <dbReference type="SAM" id="Phobius"/>
    </source>
</evidence>
<feature type="transmembrane region" description="Helical" evidence="7">
    <location>
        <begin position="401"/>
        <end position="427"/>
    </location>
</feature>
<feature type="transmembrane region" description="Helical" evidence="7">
    <location>
        <begin position="207"/>
        <end position="226"/>
    </location>
</feature>
<dbReference type="PROSITE" id="PS50850">
    <property type="entry name" value="MFS"/>
    <property type="match status" value="1"/>
</dbReference>
<evidence type="ECO:0000256" key="6">
    <source>
        <dbReference type="SAM" id="MobiDB-lite"/>
    </source>
</evidence>
<feature type="transmembrane region" description="Helical" evidence="7">
    <location>
        <begin position="238"/>
        <end position="264"/>
    </location>
</feature>
<dbReference type="InterPro" id="IPR011701">
    <property type="entry name" value="MFS"/>
</dbReference>
<comment type="caution">
    <text evidence="9">The sequence shown here is derived from an EMBL/GenBank/DDBJ whole genome shotgun (WGS) entry which is preliminary data.</text>
</comment>
<protein>
    <submittedName>
        <fullName evidence="9">Major facilitator superfamily domain-containing protein</fullName>
    </submittedName>
</protein>
<evidence type="ECO:0000256" key="5">
    <source>
        <dbReference type="ARBA" id="ARBA00023136"/>
    </source>
</evidence>
<dbReference type="Gene3D" id="1.20.1720.10">
    <property type="entry name" value="Multidrug resistance protein D"/>
    <property type="match status" value="1"/>
</dbReference>
<dbReference type="Proteomes" id="UP001610335">
    <property type="component" value="Unassembled WGS sequence"/>
</dbReference>
<comment type="subcellular location">
    <subcellularLocation>
        <location evidence="1">Membrane</location>
        <topology evidence="1">Multi-pass membrane protein</topology>
    </subcellularLocation>
</comment>
<keyword evidence="5 7" id="KW-0472">Membrane</keyword>
<name>A0ABR4IRD6_9EURO</name>
<dbReference type="PRINTS" id="PR01036">
    <property type="entry name" value="TCRTETB"/>
</dbReference>
<feature type="region of interest" description="Disordered" evidence="6">
    <location>
        <begin position="1"/>
        <end position="40"/>
    </location>
</feature>
<dbReference type="EMBL" id="JBFXLS010000013">
    <property type="protein sequence ID" value="KAL2830332.1"/>
    <property type="molecule type" value="Genomic_DNA"/>
</dbReference>
<evidence type="ECO:0000259" key="8">
    <source>
        <dbReference type="PROSITE" id="PS50850"/>
    </source>
</evidence>
<dbReference type="SUPFAM" id="SSF103473">
    <property type="entry name" value="MFS general substrate transporter"/>
    <property type="match status" value="2"/>
</dbReference>
<keyword evidence="10" id="KW-1185">Reference proteome</keyword>
<comment type="similarity">
    <text evidence="2">Belongs to the major facilitator superfamily. TCR/Tet family.</text>
</comment>
<feature type="transmembrane region" description="Helical" evidence="7">
    <location>
        <begin position="344"/>
        <end position="366"/>
    </location>
</feature>
<feature type="compositionally biased region" description="Basic and acidic residues" evidence="6">
    <location>
        <begin position="10"/>
        <end position="21"/>
    </location>
</feature>
<feature type="transmembrane region" description="Helical" evidence="7">
    <location>
        <begin position="311"/>
        <end position="332"/>
    </location>
</feature>
<sequence length="584" mass="62549">MASSSSSTDAKPKSLNEKPVEDPALADNGDSNGDGDGDEKQLSTTNAWLLVSSLCLSTFIAALEQTIISTAAESISRSFNSTELEFTWIGTAYLLPAAASTPPFGKLSDIFGRKPILMLSIFVFFIGSLIGALATNIDMLIGGRVIQGIGGGGILGLSATIIGDVFSPRERSKYYGVLGVTWGAACGLGPIIGGAFCQFVTWRWCFWINLPIAGVAGTLVQLFLNVHTPRTPIVEGLLAMDWLGTITIVGATVMFLLGLGYGGIAYPWNSATVVCLIVFGIVTILVYALIEWKVAKYPITPLRLFTSSSNLATFGIAYIHGLAYIADLYYLPLYFQIVLGATPILSGVYLLPVAVTLCVASSLTGVYISHSGRYRPPIYFGLVMMILGHGLYINLQPYPSWSRIIIFQILAGLGLGPLFQAPIIAIFSLTKPADTASAAATVFFARDIATAMSIVFGGVIFQNRIRAYKSDIDAVVSPELAELITSGGATTATDQIRHLPDAARRVVRERYNSALQSEWIFYTALSGAALLLSVFISKQVLTREHKMNKTGLDVQEASRLEELEKEKEKTKTGTAAAAVGTDSV</sequence>